<evidence type="ECO:0000256" key="10">
    <source>
        <dbReference type="ARBA" id="ARBA00062718"/>
    </source>
</evidence>
<dbReference type="SUPFAM" id="SSF161098">
    <property type="entry name" value="MetI-like"/>
    <property type="match status" value="1"/>
</dbReference>
<feature type="compositionally biased region" description="Basic and acidic residues" evidence="13">
    <location>
        <begin position="18"/>
        <end position="33"/>
    </location>
</feature>
<evidence type="ECO:0000256" key="11">
    <source>
        <dbReference type="ARBA" id="ARBA00073645"/>
    </source>
</evidence>
<comment type="subunit">
    <text evidence="10">The complex is composed of two ATP-binding proteins (GltL), two transmembrane proteins (GltJ and GltK) and a solute-binding protein (GltI).</text>
</comment>
<dbReference type="GO" id="GO:0043190">
    <property type="term" value="C:ATP-binding cassette (ABC) transporter complex"/>
    <property type="evidence" value="ECO:0007669"/>
    <property type="project" value="InterPro"/>
</dbReference>
<comment type="function">
    <text evidence="9">Part of the ABC transporter complex GltIJKL involved in glutamate and aspartate uptake. Probably responsible for the translocation of the substrate across the membrane.</text>
</comment>
<evidence type="ECO:0000256" key="6">
    <source>
        <dbReference type="ARBA" id="ARBA00022970"/>
    </source>
</evidence>
<dbReference type="Gene3D" id="1.10.3720.10">
    <property type="entry name" value="MetI-like"/>
    <property type="match status" value="1"/>
</dbReference>
<feature type="region of interest" description="Disordered" evidence="13">
    <location>
        <begin position="1"/>
        <end position="38"/>
    </location>
</feature>
<comment type="similarity">
    <text evidence="2">Belongs to the binding-protein-dependent transport system permease family. HisMQ subfamily.</text>
</comment>
<feature type="transmembrane region" description="Helical" evidence="12">
    <location>
        <begin position="331"/>
        <end position="353"/>
    </location>
</feature>
<dbReference type="NCBIfam" id="TIGR01726">
    <property type="entry name" value="HEQRo_perm_3TM"/>
    <property type="match status" value="1"/>
</dbReference>
<evidence type="ECO:0000256" key="13">
    <source>
        <dbReference type="SAM" id="MobiDB-lite"/>
    </source>
</evidence>
<evidence type="ECO:0000256" key="3">
    <source>
        <dbReference type="ARBA" id="ARBA00022448"/>
    </source>
</evidence>
<evidence type="ECO:0000256" key="8">
    <source>
        <dbReference type="ARBA" id="ARBA00023136"/>
    </source>
</evidence>
<evidence type="ECO:0000256" key="2">
    <source>
        <dbReference type="ARBA" id="ARBA00010072"/>
    </source>
</evidence>
<dbReference type="PATRIC" id="fig|363754.4.peg.4744"/>
<evidence type="ECO:0000256" key="7">
    <source>
        <dbReference type="ARBA" id="ARBA00022989"/>
    </source>
</evidence>
<accession>N6V336</accession>
<dbReference type="PROSITE" id="PS50928">
    <property type="entry name" value="ABC_TM1"/>
    <property type="match status" value="1"/>
</dbReference>
<proteinExistence type="inferred from homology"/>
<dbReference type="EMBL" id="AQHN01000083">
    <property type="protein sequence ID" value="ENN85492.1"/>
    <property type="molecule type" value="Genomic_DNA"/>
</dbReference>
<dbReference type="Proteomes" id="UP000012429">
    <property type="component" value="Unassembled WGS sequence"/>
</dbReference>
<dbReference type="InterPro" id="IPR010065">
    <property type="entry name" value="AA_ABC_transptr_permease_3TM"/>
</dbReference>
<dbReference type="FunFam" id="1.10.3720.10:FF:000006">
    <property type="entry name" value="Glutamate/aspartate ABC transporter, permease protein GltK"/>
    <property type="match status" value="1"/>
</dbReference>
<comment type="caution">
    <text evidence="15">The sequence shown here is derived from an EMBL/GenBank/DDBJ whole genome shotgun (WGS) entry which is preliminary data.</text>
</comment>
<reference evidence="15 16" key="1">
    <citation type="journal article" date="2012" name="BMC Genomics">
        <title>Genomic basis of broad host range and environmental adaptability of Rhizobium tropici CIAT 899 and Rhizobium sp. PRF 81 which are used in inoculants for common bean (Phaseolus vulgaris L.).</title>
        <authorList>
            <person name="Ormeno-Orrillo E."/>
            <person name="Menna P."/>
            <person name="Almeida L.G."/>
            <person name="Ollero F.J."/>
            <person name="Nicolas M.F."/>
            <person name="Pains Rodrigues E."/>
            <person name="Shigueyoshi Nakatani A."/>
            <person name="Silva Batista J.S."/>
            <person name="Oliveira Chueire L.M."/>
            <person name="Souza R.C."/>
            <person name="Ribeiro Vasconcelos A.T."/>
            <person name="Megias M."/>
            <person name="Hungria M."/>
            <person name="Martinez-Romero E."/>
        </authorList>
    </citation>
    <scope>NUCLEOTIDE SEQUENCE [LARGE SCALE GENOMIC DNA]</scope>
    <source>
        <strain evidence="15 16">PRF 81</strain>
    </source>
</reference>
<evidence type="ECO:0000313" key="15">
    <source>
        <dbReference type="EMBL" id="ENN85492.1"/>
    </source>
</evidence>
<dbReference type="InterPro" id="IPR035906">
    <property type="entry name" value="MetI-like_sf"/>
</dbReference>
<dbReference type="AlphaFoldDB" id="N6V336"/>
<keyword evidence="16" id="KW-1185">Reference proteome</keyword>
<comment type="subcellular location">
    <subcellularLocation>
        <location evidence="1">Cell inner membrane</location>
        <topology evidence="1">Multi-pass membrane protein</topology>
    </subcellularLocation>
    <subcellularLocation>
        <location evidence="12">Cell membrane</location>
        <topology evidence="12">Multi-pass membrane protein</topology>
    </subcellularLocation>
</comment>
<evidence type="ECO:0000256" key="1">
    <source>
        <dbReference type="ARBA" id="ARBA00004429"/>
    </source>
</evidence>
<evidence type="ECO:0000256" key="12">
    <source>
        <dbReference type="RuleBase" id="RU363032"/>
    </source>
</evidence>
<feature type="transmembrane region" description="Helical" evidence="12">
    <location>
        <begin position="110"/>
        <end position="133"/>
    </location>
</feature>
<keyword evidence="3 12" id="KW-0813">Transport</keyword>
<dbReference type="GO" id="GO:0006865">
    <property type="term" value="P:amino acid transport"/>
    <property type="evidence" value="ECO:0007669"/>
    <property type="project" value="UniProtKB-KW"/>
</dbReference>
<feature type="domain" description="ABC transmembrane type-1" evidence="14">
    <location>
        <begin position="149"/>
        <end position="350"/>
    </location>
</feature>
<evidence type="ECO:0000256" key="9">
    <source>
        <dbReference type="ARBA" id="ARBA00060298"/>
    </source>
</evidence>
<evidence type="ECO:0000256" key="4">
    <source>
        <dbReference type="ARBA" id="ARBA00022475"/>
    </source>
</evidence>
<dbReference type="GO" id="GO:0022857">
    <property type="term" value="F:transmembrane transporter activity"/>
    <property type="evidence" value="ECO:0007669"/>
    <property type="project" value="InterPro"/>
</dbReference>
<keyword evidence="7 12" id="KW-1133">Transmembrane helix</keyword>
<dbReference type="STRING" id="363754.RHSP_07550"/>
<dbReference type="CDD" id="cd06261">
    <property type="entry name" value="TM_PBP2"/>
    <property type="match status" value="1"/>
</dbReference>
<dbReference type="InterPro" id="IPR043429">
    <property type="entry name" value="ArtM/GltK/GlnP/TcyL/YhdX-like"/>
</dbReference>
<sequence>MRQTPTILVADGHRRRSDKLSRNSQAHDNRTPPDGELDIASTSRHQFMRTAHKFHTQLSFADKSERGVSSLQIKRSNSNSIPGNNFVNNSALHDLDKLQIVRPRKIGNKIMAAICIALLLLLVRAFWLGDIAWQYVSENLFSRSILSGVSNTIIMTFCAMVVGIVLGVIAAIMRMSDNPVLRSISVGYVWLFRGTPALLQLLLWFNLALIFPRIGIPGLLSVRTVDVMTPFVAALLGLGIQQGAYTAEVVRAGLLSIDKGQMEAAQSIGMTKLRATLKIVLPQAMRVIVPPIGNETIGMVKLTSLASVIQYSEVLRSVEDVYYVNSRVIELLIVAAIWYMVAVTILSIAQIYIERHFSKGWGRRDAGAQHAANQALVGEAG</sequence>
<feature type="transmembrane region" description="Helical" evidence="12">
    <location>
        <begin position="185"/>
        <end position="211"/>
    </location>
</feature>
<evidence type="ECO:0000313" key="16">
    <source>
        <dbReference type="Proteomes" id="UP000012429"/>
    </source>
</evidence>
<evidence type="ECO:0000259" key="14">
    <source>
        <dbReference type="PROSITE" id="PS50928"/>
    </source>
</evidence>
<keyword evidence="5 12" id="KW-0812">Transmembrane</keyword>
<keyword evidence="4" id="KW-1003">Cell membrane</keyword>
<dbReference type="PANTHER" id="PTHR30614">
    <property type="entry name" value="MEMBRANE COMPONENT OF AMINO ACID ABC TRANSPORTER"/>
    <property type="match status" value="1"/>
</dbReference>
<gene>
    <name evidence="15" type="ORF">RHSP_07550</name>
</gene>
<protein>
    <recommendedName>
        <fullName evidence="11">Glutamate/aspartate import permease protein GltK</fullName>
    </recommendedName>
</protein>
<evidence type="ECO:0000256" key="5">
    <source>
        <dbReference type="ARBA" id="ARBA00022692"/>
    </source>
</evidence>
<feature type="transmembrane region" description="Helical" evidence="12">
    <location>
        <begin position="153"/>
        <end position="173"/>
    </location>
</feature>
<organism evidence="15 16">
    <name type="scientific">Rhizobium freirei PRF 81</name>
    <dbReference type="NCBI Taxonomy" id="363754"/>
    <lineage>
        <taxon>Bacteria</taxon>
        <taxon>Pseudomonadati</taxon>
        <taxon>Pseudomonadota</taxon>
        <taxon>Alphaproteobacteria</taxon>
        <taxon>Hyphomicrobiales</taxon>
        <taxon>Rhizobiaceae</taxon>
        <taxon>Rhizobium/Agrobacterium group</taxon>
        <taxon>Rhizobium</taxon>
    </lineage>
</organism>
<dbReference type="PANTHER" id="PTHR30614:SF0">
    <property type="entry name" value="L-CYSTINE TRANSPORT SYSTEM PERMEASE PROTEIN TCYL"/>
    <property type="match status" value="1"/>
</dbReference>
<dbReference type="InterPro" id="IPR000515">
    <property type="entry name" value="MetI-like"/>
</dbReference>
<name>N6V336_9HYPH</name>
<keyword evidence="8 12" id="KW-0472">Membrane</keyword>
<dbReference type="Pfam" id="PF00528">
    <property type="entry name" value="BPD_transp_1"/>
    <property type="match status" value="1"/>
</dbReference>
<keyword evidence="6" id="KW-0029">Amino-acid transport</keyword>